<keyword evidence="3" id="KW-1185">Reference proteome</keyword>
<dbReference type="Proteomes" id="UP000596742">
    <property type="component" value="Unassembled WGS sequence"/>
</dbReference>
<protein>
    <submittedName>
        <fullName evidence="2">Oxysterol-binding protein-related protein 3/6/7</fullName>
    </submittedName>
</protein>
<dbReference type="OrthoDB" id="416222at2759"/>
<evidence type="ECO:0000256" key="1">
    <source>
        <dbReference type="SAM" id="MobiDB-lite"/>
    </source>
</evidence>
<name>A0A8B6CWG4_MYTGA</name>
<feature type="compositionally biased region" description="Polar residues" evidence="1">
    <location>
        <begin position="190"/>
        <end position="205"/>
    </location>
</feature>
<feature type="region of interest" description="Disordered" evidence="1">
    <location>
        <begin position="158"/>
        <end position="205"/>
    </location>
</feature>
<feature type="compositionally biased region" description="Basic residues" evidence="1">
    <location>
        <begin position="172"/>
        <end position="186"/>
    </location>
</feature>
<proteinExistence type="predicted"/>
<gene>
    <name evidence="2" type="ORF">MGAL_10B028068</name>
</gene>
<sequence>IQKGKFHGVIDIGLSVIAFKRHRHRIDIDAEDIVYHVKVKDNRSFEEWIQRLKHHRLYRQHVIAFGTKESPKLTDITSPTEDIGFSTDKGREHKLSTDVIRQSSFKKIDVQQSRVATWVMDSAGFEHCDKGLNETQTILCELRDDLEQLRNIPLTPDSVIEEAESEPNDLKKKSRGLGLRSKRKEKKSSDTSLTDNDLMRTSSSNPNLVHFEMSRTRPSSMSDAHYTSGNDSFLSSQDTYVNDSKLRETFVIKAEKGMLS</sequence>
<dbReference type="AlphaFoldDB" id="A0A8B6CWG4"/>
<feature type="non-terminal residue" evidence="2">
    <location>
        <position position="260"/>
    </location>
</feature>
<evidence type="ECO:0000313" key="2">
    <source>
        <dbReference type="EMBL" id="VDI09936.1"/>
    </source>
</evidence>
<organism evidence="2 3">
    <name type="scientific">Mytilus galloprovincialis</name>
    <name type="common">Mediterranean mussel</name>
    <dbReference type="NCBI Taxonomy" id="29158"/>
    <lineage>
        <taxon>Eukaryota</taxon>
        <taxon>Metazoa</taxon>
        <taxon>Spiralia</taxon>
        <taxon>Lophotrochozoa</taxon>
        <taxon>Mollusca</taxon>
        <taxon>Bivalvia</taxon>
        <taxon>Autobranchia</taxon>
        <taxon>Pteriomorphia</taxon>
        <taxon>Mytilida</taxon>
        <taxon>Mytiloidea</taxon>
        <taxon>Mytilidae</taxon>
        <taxon>Mytilinae</taxon>
        <taxon>Mytilus</taxon>
    </lineage>
</organism>
<accession>A0A8B6CWG4</accession>
<comment type="caution">
    <text evidence="2">The sequence shown here is derived from an EMBL/GenBank/DDBJ whole genome shotgun (WGS) entry which is preliminary data.</text>
</comment>
<evidence type="ECO:0000313" key="3">
    <source>
        <dbReference type="Proteomes" id="UP000596742"/>
    </source>
</evidence>
<reference evidence="2" key="1">
    <citation type="submission" date="2018-11" db="EMBL/GenBank/DDBJ databases">
        <authorList>
            <person name="Alioto T."/>
            <person name="Alioto T."/>
        </authorList>
    </citation>
    <scope>NUCLEOTIDE SEQUENCE</scope>
</reference>
<dbReference type="EMBL" id="UYJE01002357">
    <property type="protein sequence ID" value="VDI09936.1"/>
    <property type="molecule type" value="Genomic_DNA"/>
</dbReference>